<proteinExistence type="predicted"/>
<comment type="caution">
    <text evidence="2">The sequence shown here is derived from an EMBL/GenBank/DDBJ whole genome shotgun (WGS) entry which is preliminary data.</text>
</comment>
<keyword evidence="3" id="KW-1185">Reference proteome</keyword>
<evidence type="ECO:0000259" key="1">
    <source>
        <dbReference type="Pfam" id="PF08808"/>
    </source>
</evidence>
<dbReference type="Proteomes" id="UP000027190">
    <property type="component" value="Unassembled WGS sequence"/>
</dbReference>
<dbReference type="Pfam" id="PF08808">
    <property type="entry name" value="RES"/>
    <property type="match status" value="1"/>
</dbReference>
<gene>
    <name evidence="2" type="ORF">HY30_15690</name>
</gene>
<evidence type="ECO:0000313" key="2">
    <source>
        <dbReference type="EMBL" id="KCZ59057.1"/>
    </source>
</evidence>
<dbReference type="RefSeq" id="WP_051615049.1">
    <property type="nucleotide sequence ID" value="NZ_AWFG01000018.1"/>
</dbReference>
<dbReference type="STRING" id="1280947.HY30_15690"/>
<dbReference type="eggNOG" id="ENOG5031IPV">
    <property type="taxonomic scope" value="Bacteria"/>
</dbReference>
<name>A0A062UQF7_9PROT</name>
<dbReference type="InterPro" id="IPR014914">
    <property type="entry name" value="RES_dom"/>
</dbReference>
<dbReference type="PATRIC" id="fig|1280947.3.peg.1451"/>
<feature type="domain" description="RES" evidence="1">
    <location>
        <begin position="11"/>
        <end position="139"/>
    </location>
</feature>
<protein>
    <recommendedName>
        <fullName evidence="1">RES domain-containing protein</fullName>
    </recommendedName>
</protein>
<dbReference type="EMBL" id="AWFG01000018">
    <property type="protein sequence ID" value="KCZ59057.1"/>
    <property type="molecule type" value="Genomic_DNA"/>
</dbReference>
<accession>A0A062UQF7</accession>
<sequence length="142" mass="15468">MAALISFDGPVWRLLPEALVATPCEPARAPEGRFHHSGQIAAYASLTAEGAHVAINRYIQDGVKRKLVSLWLKSDRVVDQRGNKLASVVWQDVRAAGAISPTWAWSDAARDIGAQAMLYSSRSRPDLAHVVVFQPDCFTTIG</sequence>
<reference evidence="2 3" key="1">
    <citation type="journal article" date="2014" name="Antonie Van Leeuwenhoek">
        <title>Hyphomonas beringensis sp. nov. and Hyphomonas chukchiensis sp. nov., isolated from surface seawater of the Bering Sea and Chukchi Sea.</title>
        <authorList>
            <person name="Li C."/>
            <person name="Lai Q."/>
            <person name="Li G."/>
            <person name="Dong C."/>
            <person name="Wang J."/>
            <person name="Liao Y."/>
            <person name="Shao Z."/>
        </authorList>
    </citation>
    <scope>NUCLEOTIDE SEQUENCE [LARGE SCALE GENOMIC DNA]</scope>
    <source>
        <strain evidence="2 3">BH-BN04-4</strain>
    </source>
</reference>
<organism evidence="2 3">
    <name type="scientific">Hyphomonas chukchiensis</name>
    <dbReference type="NCBI Taxonomy" id="1280947"/>
    <lineage>
        <taxon>Bacteria</taxon>
        <taxon>Pseudomonadati</taxon>
        <taxon>Pseudomonadota</taxon>
        <taxon>Alphaproteobacteria</taxon>
        <taxon>Hyphomonadales</taxon>
        <taxon>Hyphomonadaceae</taxon>
        <taxon>Hyphomonas</taxon>
    </lineage>
</organism>
<dbReference type="AlphaFoldDB" id="A0A062UQF7"/>
<evidence type="ECO:0000313" key="3">
    <source>
        <dbReference type="Proteomes" id="UP000027190"/>
    </source>
</evidence>